<evidence type="ECO:0000259" key="2">
    <source>
        <dbReference type="PROSITE" id="PS51733"/>
    </source>
</evidence>
<gene>
    <name evidence="3" type="ORF">FPE01S_01_08350</name>
</gene>
<dbReference type="SUPFAM" id="SSF55681">
    <property type="entry name" value="Class II aaRS and biotin synthetases"/>
    <property type="match status" value="1"/>
</dbReference>
<dbReference type="Proteomes" id="UP000033121">
    <property type="component" value="Unassembled WGS sequence"/>
</dbReference>
<keyword evidence="4" id="KW-1185">Reference proteome</keyword>
<reference evidence="3 4" key="1">
    <citation type="submission" date="2015-04" db="EMBL/GenBank/DDBJ databases">
        <title>Whole genome shotgun sequence of Flavihumibacter petaseus NBRC 106054.</title>
        <authorList>
            <person name="Miyazawa S."/>
            <person name="Hosoyama A."/>
            <person name="Hashimoto M."/>
            <person name="Noguchi M."/>
            <person name="Tsuchikane K."/>
            <person name="Ohji S."/>
            <person name="Yamazoe A."/>
            <person name="Ichikawa N."/>
            <person name="Kimura A."/>
            <person name="Fujita N."/>
        </authorList>
    </citation>
    <scope>NUCLEOTIDE SEQUENCE [LARGE SCALE GENOMIC DNA]</scope>
    <source>
        <strain evidence="3 4">NBRC 106054</strain>
    </source>
</reference>
<keyword evidence="1 3" id="KW-0436">Ligase</keyword>
<name>A0A0E9MWK2_9BACT</name>
<evidence type="ECO:0000313" key="4">
    <source>
        <dbReference type="Proteomes" id="UP000033121"/>
    </source>
</evidence>
<organism evidence="3 4">
    <name type="scientific">Flavihumibacter petaseus NBRC 106054</name>
    <dbReference type="NCBI Taxonomy" id="1220578"/>
    <lineage>
        <taxon>Bacteria</taxon>
        <taxon>Pseudomonadati</taxon>
        <taxon>Bacteroidota</taxon>
        <taxon>Chitinophagia</taxon>
        <taxon>Chitinophagales</taxon>
        <taxon>Chitinophagaceae</taxon>
        <taxon>Flavihumibacter</taxon>
    </lineage>
</organism>
<comment type="caution">
    <text evidence="3">The sequence shown here is derived from an EMBL/GenBank/DDBJ whole genome shotgun (WGS) entry which is preliminary data.</text>
</comment>
<dbReference type="PROSITE" id="PS51733">
    <property type="entry name" value="BPL_LPL_CATALYTIC"/>
    <property type="match status" value="1"/>
</dbReference>
<proteinExistence type="predicted"/>
<dbReference type="CDD" id="cd16442">
    <property type="entry name" value="BPL"/>
    <property type="match status" value="1"/>
</dbReference>
<evidence type="ECO:0000313" key="3">
    <source>
        <dbReference type="EMBL" id="GAO41821.1"/>
    </source>
</evidence>
<dbReference type="PANTHER" id="PTHR12835:SF5">
    <property type="entry name" value="BIOTIN--PROTEIN LIGASE"/>
    <property type="match status" value="1"/>
</dbReference>
<dbReference type="InterPro" id="IPR045864">
    <property type="entry name" value="aa-tRNA-synth_II/BPL/LPL"/>
</dbReference>
<protein>
    <submittedName>
        <fullName evidence="3">Biotin--[acetyl-CoA carboxylase] ligase</fullName>
    </submittedName>
</protein>
<dbReference type="STRING" id="1220578.FPE01S_01_08350"/>
<accession>A0A0E9MWK2</accession>
<dbReference type="PANTHER" id="PTHR12835">
    <property type="entry name" value="BIOTIN PROTEIN LIGASE"/>
    <property type="match status" value="1"/>
</dbReference>
<dbReference type="InterPro" id="IPR004408">
    <property type="entry name" value="Biotin_CoA_COase_ligase"/>
</dbReference>
<feature type="domain" description="BPL/LPL catalytic" evidence="2">
    <location>
        <begin position="17"/>
        <end position="213"/>
    </location>
</feature>
<dbReference type="GO" id="GO:0005737">
    <property type="term" value="C:cytoplasm"/>
    <property type="evidence" value="ECO:0007669"/>
    <property type="project" value="TreeGrafter"/>
</dbReference>
<evidence type="ECO:0000256" key="1">
    <source>
        <dbReference type="ARBA" id="ARBA00022598"/>
    </source>
</evidence>
<sequence>MGTGYGPCQIKEIPTFAPIKNSNLLAKHSHGLPIGHSLHILESVDSSNNYAMGQAKTGQATHGEGFFALEQTAGKGQRGKRWSSRPGENIMVSFVLETTSLPAPAMFTLNMALALGICDWFRSIAGDETSIKWPNDIYWRDRKAGGLLVENSWVGDIWQFAIAGMGINVNQSAFGSDLPNAVSARQISGRHFDVLQETRALASALEHRWAALKAGDFHGILDAYNKALYKLGEVVTLRRENVVFQTRVTGVNAQGELLCADAVERTFPSGTVEWML</sequence>
<dbReference type="AlphaFoldDB" id="A0A0E9MWK2"/>
<dbReference type="NCBIfam" id="TIGR00121">
    <property type="entry name" value="birA_ligase"/>
    <property type="match status" value="1"/>
</dbReference>
<dbReference type="InterPro" id="IPR004143">
    <property type="entry name" value="BPL_LPL_catalytic"/>
</dbReference>
<dbReference type="Gene3D" id="3.30.930.10">
    <property type="entry name" value="Bira Bifunctional Protein, Domain 2"/>
    <property type="match status" value="1"/>
</dbReference>
<dbReference type="GO" id="GO:0004077">
    <property type="term" value="F:biotin--[biotin carboxyl-carrier protein] ligase activity"/>
    <property type="evidence" value="ECO:0007669"/>
    <property type="project" value="InterPro"/>
</dbReference>
<dbReference type="Pfam" id="PF03099">
    <property type="entry name" value="BPL_LplA_LipB"/>
    <property type="match status" value="1"/>
</dbReference>
<dbReference type="EMBL" id="BBWV01000001">
    <property type="protein sequence ID" value="GAO41821.1"/>
    <property type="molecule type" value="Genomic_DNA"/>
</dbReference>